<accession>A0A1Y1IM28</accession>
<feature type="compositionally biased region" description="Polar residues" evidence="5">
    <location>
        <begin position="358"/>
        <end position="372"/>
    </location>
</feature>
<dbReference type="InterPro" id="IPR011011">
    <property type="entry name" value="Znf_FYVE_PHD"/>
</dbReference>
<gene>
    <name evidence="7" type="ORF">KFL_008690050</name>
</gene>
<dbReference type="SUPFAM" id="SSF57903">
    <property type="entry name" value="FYVE/PHD zinc finger"/>
    <property type="match status" value="1"/>
</dbReference>
<dbReference type="InterPro" id="IPR013083">
    <property type="entry name" value="Znf_RING/FYVE/PHD"/>
</dbReference>
<sequence>MASHIGKWIYLDWTKELKAWCAAKVLSFKPSTQMHEVQFTDGEREWADLTGEGRRWTEDAPKKVWKNQEKRARRMAREYGIKLEMSGALLDAAEELLDMEDRLPNQGVKSQLPKFWENLRKQILRCKVPKEMAAAAFKFASQIKDTVLMDDWQSKAAQWKGLAKQAVTEEDVAAAVHQIKYKMVNWAQCRALFPSFNESKPQAKKAAATPAKKAEATPAKKAEATPVKKPGKGHVTVASSSASGVAVECNKKKGEYQPQTHMILCLCADCAGAEEMTPPAWERHVGCRTHNWTKSIKLCNTVGRLHGWIQARRQSDPPLAFHQMSPEEKSPSAGAPAPRVLPQSKVSQLPPQSAARLRQQSSHPDTGQLSPKRNTRGKAKSGTSAGKRKLENDGAESSDAETSSPGRPAKRTAPTSPAHQAGARLSSEPTRETPQAREETPDEEGEGEDAQLTCVVCDMSTDSHDILQCDGEDCGRAFHIVCLTPQLLQIPDCDWFCPACLPKQLASTAPCSTAAGRAIAGKTARGLGSPAAASEDLESGLGFFQTLFDEGPANHPLFADTEPQCKSPKDRPEKLEELLAPQPPTSTFVLPDDMDDDDALMAFTVPGSAYAAKLGY</sequence>
<dbReference type="InterPro" id="IPR019786">
    <property type="entry name" value="Zinc_finger_PHD-type_CS"/>
</dbReference>
<dbReference type="Gene3D" id="3.30.40.10">
    <property type="entry name" value="Zinc/RING finger domain, C3HC4 (zinc finger)"/>
    <property type="match status" value="1"/>
</dbReference>
<evidence type="ECO:0000313" key="7">
    <source>
        <dbReference type="EMBL" id="GAQ91854.1"/>
    </source>
</evidence>
<feature type="domain" description="PHD-type" evidence="6">
    <location>
        <begin position="451"/>
        <end position="503"/>
    </location>
</feature>
<reference evidence="7 8" key="1">
    <citation type="journal article" date="2014" name="Nat. Commun.">
        <title>Klebsormidium flaccidum genome reveals primary factors for plant terrestrial adaptation.</title>
        <authorList>
            <person name="Hori K."/>
            <person name="Maruyama F."/>
            <person name="Fujisawa T."/>
            <person name="Togashi T."/>
            <person name="Yamamoto N."/>
            <person name="Seo M."/>
            <person name="Sato S."/>
            <person name="Yamada T."/>
            <person name="Mori H."/>
            <person name="Tajima N."/>
            <person name="Moriyama T."/>
            <person name="Ikeuchi M."/>
            <person name="Watanabe M."/>
            <person name="Wada H."/>
            <person name="Kobayashi K."/>
            <person name="Saito M."/>
            <person name="Masuda T."/>
            <person name="Sasaki-Sekimoto Y."/>
            <person name="Mashiguchi K."/>
            <person name="Awai K."/>
            <person name="Shimojima M."/>
            <person name="Masuda S."/>
            <person name="Iwai M."/>
            <person name="Nobusawa T."/>
            <person name="Narise T."/>
            <person name="Kondo S."/>
            <person name="Saito H."/>
            <person name="Sato R."/>
            <person name="Murakawa M."/>
            <person name="Ihara Y."/>
            <person name="Oshima-Yamada Y."/>
            <person name="Ohtaka K."/>
            <person name="Satoh M."/>
            <person name="Sonobe K."/>
            <person name="Ishii M."/>
            <person name="Ohtani R."/>
            <person name="Kanamori-Sato M."/>
            <person name="Honoki R."/>
            <person name="Miyazaki D."/>
            <person name="Mochizuki H."/>
            <person name="Umetsu J."/>
            <person name="Higashi K."/>
            <person name="Shibata D."/>
            <person name="Kamiya Y."/>
            <person name="Sato N."/>
            <person name="Nakamura Y."/>
            <person name="Tabata S."/>
            <person name="Ida S."/>
            <person name="Kurokawa K."/>
            <person name="Ohta H."/>
        </authorList>
    </citation>
    <scope>NUCLEOTIDE SEQUENCE [LARGE SCALE GENOMIC DNA]</scope>
    <source>
        <strain evidence="7 8">NIES-2285</strain>
    </source>
</reference>
<protein>
    <recommendedName>
        <fullName evidence="6">PHD-type domain-containing protein</fullName>
    </recommendedName>
</protein>
<feature type="compositionally biased region" description="Acidic residues" evidence="5">
    <location>
        <begin position="440"/>
        <end position="449"/>
    </location>
</feature>
<evidence type="ECO:0000256" key="3">
    <source>
        <dbReference type="ARBA" id="ARBA00022833"/>
    </source>
</evidence>
<feature type="region of interest" description="Disordered" evidence="5">
    <location>
        <begin position="319"/>
        <end position="449"/>
    </location>
</feature>
<evidence type="ECO:0000259" key="6">
    <source>
        <dbReference type="PROSITE" id="PS50016"/>
    </source>
</evidence>
<keyword evidence="8" id="KW-1185">Reference proteome</keyword>
<dbReference type="InterPro" id="IPR001965">
    <property type="entry name" value="Znf_PHD"/>
</dbReference>
<dbReference type="OrthoDB" id="1903104at2759"/>
<name>A0A1Y1IM28_KLENI</name>
<feature type="compositionally biased region" description="Basic and acidic residues" evidence="5">
    <location>
        <begin position="429"/>
        <end position="439"/>
    </location>
</feature>
<evidence type="ECO:0000256" key="4">
    <source>
        <dbReference type="PROSITE-ProRule" id="PRU00146"/>
    </source>
</evidence>
<dbReference type="Pfam" id="PF00628">
    <property type="entry name" value="PHD"/>
    <property type="match status" value="1"/>
</dbReference>
<keyword evidence="1" id="KW-0479">Metal-binding</keyword>
<organism evidence="7 8">
    <name type="scientific">Klebsormidium nitens</name>
    <name type="common">Green alga</name>
    <name type="synonym">Ulothrix nitens</name>
    <dbReference type="NCBI Taxonomy" id="105231"/>
    <lineage>
        <taxon>Eukaryota</taxon>
        <taxon>Viridiplantae</taxon>
        <taxon>Streptophyta</taxon>
        <taxon>Klebsormidiophyceae</taxon>
        <taxon>Klebsormidiales</taxon>
        <taxon>Klebsormidiaceae</taxon>
        <taxon>Klebsormidium</taxon>
    </lineage>
</organism>
<dbReference type="AlphaFoldDB" id="A0A1Y1IM28"/>
<evidence type="ECO:0000313" key="8">
    <source>
        <dbReference type="Proteomes" id="UP000054558"/>
    </source>
</evidence>
<dbReference type="SMART" id="SM00249">
    <property type="entry name" value="PHD"/>
    <property type="match status" value="1"/>
</dbReference>
<dbReference type="Proteomes" id="UP000054558">
    <property type="component" value="Unassembled WGS sequence"/>
</dbReference>
<dbReference type="EMBL" id="DF237818">
    <property type="protein sequence ID" value="GAQ91854.1"/>
    <property type="molecule type" value="Genomic_DNA"/>
</dbReference>
<feature type="compositionally biased region" description="Basic and acidic residues" evidence="5">
    <location>
        <begin position="212"/>
        <end position="223"/>
    </location>
</feature>
<dbReference type="InterPro" id="IPR019787">
    <property type="entry name" value="Znf_PHD-finger"/>
</dbReference>
<dbReference type="GO" id="GO:0008270">
    <property type="term" value="F:zinc ion binding"/>
    <property type="evidence" value="ECO:0007669"/>
    <property type="project" value="UniProtKB-KW"/>
</dbReference>
<feature type="region of interest" description="Disordered" evidence="5">
    <location>
        <begin position="203"/>
        <end position="236"/>
    </location>
</feature>
<keyword evidence="3" id="KW-0862">Zinc</keyword>
<evidence type="ECO:0000256" key="5">
    <source>
        <dbReference type="SAM" id="MobiDB-lite"/>
    </source>
</evidence>
<evidence type="ECO:0000256" key="2">
    <source>
        <dbReference type="ARBA" id="ARBA00022771"/>
    </source>
</evidence>
<evidence type="ECO:0000256" key="1">
    <source>
        <dbReference type="ARBA" id="ARBA00022723"/>
    </source>
</evidence>
<dbReference type="PROSITE" id="PS50016">
    <property type="entry name" value="ZF_PHD_2"/>
    <property type="match status" value="1"/>
</dbReference>
<proteinExistence type="predicted"/>
<dbReference type="PROSITE" id="PS01359">
    <property type="entry name" value="ZF_PHD_1"/>
    <property type="match status" value="1"/>
</dbReference>
<keyword evidence="2 4" id="KW-0863">Zinc-finger</keyword>